<dbReference type="SMART" id="SM00382">
    <property type="entry name" value="AAA"/>
    <property type="match status" value="1"/>
</dbReference>
<evidence type="ECO:0000259" key="8">
    <source>
        <dbReference type="PROSITE" id="PS51902"/>
    </source>
</evidence>
<dbReference type="SUPFAM" id="SSF52540">
    <property type="entry name" value="P-loop containing nucleoside triphosphate hydrolases"/>
    <property type="match status" value="1"/>
</dbReference>
<keyword evidence="3 6" id="KW-0862">Zinc</keyword>
<evidence type="ECO:0000256" key="4">
    <source>
        <dbReference type="ARBA" id="ARBA00022840"/>
    </source>
</evidence>
<dbReference type="RefSeq" id="WP_154153983.1">
    <property type="nucleotide sequence ID" value="NZ_SZWE01000002.1"/>
</dbReference>
<dbReference type="Gene3D" id="3.40.50.300">
    <property type="entry name" value="P-loop containing nucleotide triphosphate hydrolases"/>
    <property type="match status" value="1"/>
</dbReference>
<dbReference type="GO" id="GO:0008270">
    <property type="term" value="F:zinc ion binding"/>
    <property type="evidence" value="ECO:0007669"/>
    <property type="project" value="UniProtKB-UniRule"/>
</dbReference>
<dbReference type="FunFam" id="1.10.8.60:FF:000002">
    <property type="entry name" value="ATP-dependent Clp protease ATP-binding subunit ClpX"/>
    <property type="match status" value="1"/>
</dbReference>
<dbReference type="PANTHER" id="PTHR48102:SF7">
    <property type="entry name" value="ATP-DEPENDENT CLP PROTEASE ATP-BINDING SUBUNIT CLPX-LIKE, MITOCHONDRIAL"/>
    <property type="match status" value="1"/>
</dbReference>
<dbReference type="HAMAP" id="MF_00175">
    <property type="entry name" value="ClpX"/>
    <property type="match status" value="1"/>
</dbReference>
<comment type="subunit">
    <text evidence="6">Component of the ClpX-ClpP complex. Forms a hexameric ring that, in the presence of ATP, binds to fourteen ClpP subunits assembled into a disk-like structure with a central cavity, resembling the structure of eukaryotic proteasomes.</text>
</comment>
<dbReference type="GO" id="GO:0051603">
    <property type="term" value="P:proteolysis involved in protein catabolic process"/>
    <property type="evidence" value="ECO:0007669"/>
    <property type="project" value="TreeGrafter"/>
</dbReference>
<dbReference type="InterPro" id="IPR019489">
    <property type="entry name" value="Clp_ATPase_C"/>
</dbReference>
<feature type="binding site" evidence="6 7">
    <location>
        <position position="37"/>
    </location>
    <ligand>
        <name>Zn(2+)</name>
        <dbReference type="ChEBI" id="CHEBI:29105"/>
    </ligand>
</feature>
<proteinExistence type="inferred from homology"/>
<keyword evidence="9" id="KW-0645">Protease</keyword>
<feature type="domain" description="ClpX-type ZB" evidence="8">
    <location>
        <begin position="3"/>
        <end position="56"/>
    </location>
</feature>
<dbReference type="GO" id="GO:0016887">
    <property type="term" value="F:ATP hydrolysis activity"/>
    <property type="evidence" value="ECO:0007669"/>
    <property type="project" value="InterPro"/>
</dbReference>
<feature type="binding site" evidence="6 7">
    <location>
        <position position="15"/>
    </location>
    <ligand>
        <name>Zn(2+)</name>
        <dbReference type="ChEBI" id="CHEBI:29105"/>
    </ligand>
</feature>
<dbReference type="PANTHER" id="PTHR48102">
    <property type="entry name" value="ATP-DEPENDENT CLP PROTEASE ATP-BINDING SUBUNIT CLPX-LIKE, MITOCHONDRIAL-RELATED"/>
    <property type="match status" value="1"/>
</dbReference>
<evidence type="ECO:0000256" key="2">
    <source>
        <dbReference type="ARBA" id="ARBA00022741"/>
    </source>
</evidence>
<keyword evidence="10" id="KW-1185">Reference proteome</keyword>
<dbReference type="SUPFAM" id="SSF57716">
    <property type="entry name" value="Glucocorticoid receptor-like (DNA-binding domain)"/>
    <property type="match status" value="1"/>
</dbReference>
<dbReference type="AlphaFoldDB" id="A0A844D5S6"/>
<dbReference type="Gene3D" id="6.20.220.10">
    <property type="entry name" value="ClpX chaperone, C4-type zinc finger domain"/>
    <property type="match status" value="1"/>
</dbReference>
<dbReference type="OrthoDB" id="9804062at2"/>
<dbReference type="InterPro" id="IPR038366">
    <property type="entry name" value="Znf_CppX_C4_sf"/>
</dbReference>
<dbReference type="InterPro" id="IPR003959">
    <property type="entry name" value="ATPase_AAA_core"/>
</dbReference>
<evidence type="ECO:0000256" key="6">
    <source>
        <dbReference type="HAMAP-Rule" id="MF_00175"/>
    </source>
</evidence>
<feature type="binding site" evidence="6 7">
    <location>
        <position position="40"/>
    </location>
    <ligand>
        <name>Zn(2+)</name>
        <dbReference type="ChEBI" id="CHEBI:29105"/>
    </ligand>
</feature>
<keyword evidence="1 6" id="KW-0479">Metal-binding</keyword>
<feature type="binding site" evidence="6 7">
    <location>
        <position position="18"/>
    </location>
    <ligand>
        <name>Zn(2+)</name>
        <dbReference type="ChEBI" id="CHEBI:29105"/>
    </ligand>
</feature>
<evidence type="ECO:0000313" key="10">
    <source>
        <dbReference type="Proteomes" id="UP000564704"/>
    </source>
</evidence>
<keyword evidence="2 6" id="KW-0547">Nucleotide-binding</keyword>
<dbReference type="NCBIfam" id="TIGR00382">
    <property type="entry name" value="clpX"/>
    <property type="match status" value="1"/>
</dbReference>
<dbReference type="InterPro" id="IPR004487">
    <property type="entry name" value="Clp_protease_ATP-bd_su_ClpX"/>
</dbReference>
<dbReference type="Gene3D" id="1.10.8.60">
    <property type="match status" value="1"/>
</dbReference>
<dbReference type="GO" id="GO:0046983">
    <property type="term" value="F:protein dimerization activity"/>
    <property type="evidence" value="ECO:0007669"/>
    <property type="project" value="UniProtKB-UniRule"/>
</dbReference>
<dbReference type="Pfam" id="PF07724">
    <property type="entry name" value="AAA_2"/>
    <property type="match status" value="1"/>
</dbReference>
<dbReference type="Pfam" id="PF06689">
    <property type="entry name" value="zf-C4_ClpX"/>
    <property type="match status" value="1"/>
</dbReference>
<dbReference type="EMBL" id="SZWE01000002">
    <property type="protein sequence ID" value="MRU16688.1"/>
    <property type="molecule type" value="Genomic_DNA"/>
</dbReference>
<dbReference type="InterPro" id="IPR027417">
    <property type="entry name" value="P-loop_NTPase"/>
</dbReference>
<name>A0A844D5S6_9RHOB</name>
<dbReference type="InterPro" id="IPR050052">
    <property type="entry name" value="ATP-dep_Clp_protease_ClpX"/>
</dbReference>
<comment type="caution">
    <text evidence="9">The sequence shown here is derived from an EMBL/GenBank/DDBJ whole genome shotgun (WGS) entry which is preliminary data.</text>
</comment>
<keyword evidence="9" id="KW-0378">Hydrolase</keyword>
<accession>A0A844D5S6</accession>
<dbReference type="CDD" id="cd19497">
    <property type="entry name" value="RecA-like_ClpX"/>
    <property type="match status" value="1"/>
</dbReference>
<dbReference type="InterPro" id="IPR010603">
    <property type="entry name" value="Znf_CppX_C4"/>
</dbReference>
<dbReference type="NCBIfam" id="NF003745">
    <property type="entry name" value="PRK05342.1"/>
    <property type="match status" value="1"/>
</dbReference>
<dbReference type="InterPro" id="IPR059188">
    <property type="entry name" value="Znf_CLPX-like"/>
</dbReference>
<keyword evidence="4 6" id="KW-0067">ATP-binding</keyword>
<dbReference type="FunFam" id="3.40.50.300:FF:000005">
    <property type="entry name" value="ATP-dependent Clp protease ATP-binding subunit ClpX"/>
    <property type="match status" value="1"/>
</dbReference>
<reference evidence="9 10" key="1">
    <citation type="submission" date="2019-05" db="EMBL/GenBank/DDBJ databases">
        <title>Roseovarius bejariae sp. nov., a moderately halophylic bacterium isolated from a saline soil in Rambla Salada (Murcia).</title>
        <authorList>
            <person name="Castro D.J."/>
            <person name="Gomez-Altuve A."/>
            <person name="Reina J.C."/>
            <person name="Rodriguez M."/>
            <person name="Sampedro I."/>
            <person name="Llamas I."/>
            <person name="Martinez-Checa F."/>
        </authorList>
    </citation>
    <scope>NUCLEOTIDE SEQUENCE [LARGE SCALE GENOMIC DNA]</scope>
    <source>
        <strain evidence="9 10">A21</strain>
    </source>
</reference>
<dbReference type="InterPro" id="IPR003593">
    <property type="entry name" value="AAA+_ATPase"/>
</dbReference>
<dbReference type="SMART" id="SM00994">
    <property type="entry name" value="zf-C4_ClpX"/>
    <property type="match status" value="1"/>
</dbReference>
<comment type="function">
    <text evidence="6">ATP-dependent specificity component of the Clp protease. It directs the protease to specific substrates. Can perform chaperone functions in the absence of ClpP.</text>
</comment>
<keyword evidence="5 6" id="KW-0143">Chaperone</keyword>
<dbReference type="InterPro" id="IPR046425">
    <property type="entry name" value="ClpX_bact"/>
</dbReference>
<dbReference type="GO" id="GO:0009376">
    <property type="term" value="C:HslUV protease complex"/>
    <property type="evidence" value="ECO:0007669"/>
    <property type="project" value="TreeGrafter"/>
</dbReference>
<gene>
    <name evidence="6 9" type="primary">clpX</name>
    <name evidence="9" type="ORF">FDP25_14700</name>
</gene>
<dbReference type="Proteomes" id="UP000564704">
    <property type="component" value="Unassembled WGS sequence"/>
</dbReference>
<evidence type="ECO:0000313" key="9">
    <source>
        <dbReference type="EMBL" id="MRU16688.1"/>
    </source>
</evidence>
<dbReference type="GO" id="GO:0051301">
    <property type="term" value="P:cell division"/>
    <property type="evidence" value="ECO:0007669"/>
    <property type="project" value="TreeGrafter"/>
</dbReference>
<dbReference type="GO" id="GO:0008233">
    <property type="term" value="F:peptidase activity"/>
    <property type="evidence" value="ECO:0007669"/>
    <property type="project" value="UniProtKB-KW"/>
</dbReference>
<dbReference type="Pfam" id="PF10431">
    <property type="entry name" value="ClpB_D2-small"/>
    <property type="match status" value="1"/>
</dbReference>
<sequence length="420" mass="45674">MANNSGGDSKNTLYCSFCGKSQHEVRKLIAGPTVFICDECVELCMDIIREETKSAGLKSSEGVPTPQEICQVLDDYVIGQAMAKRVLSVAVHNHYKRLNHSGKSDIELQKSNILLIGPTGCGKTLLAQTLARILDVPFTMADATTLTEAGYVGEDVENIILKLLQASEYNVERAQRGIVYIDEVDKITRKSENPSITRDVSGEGVQQALLKLMEGTVAAVPPQGGRKHPQQEFLQVDTTNILFICGGAFAGLDKIIAQRGKGSAMGFGADVRDVDERGVGEIFTDLEPEDLLKFGLIPEFVGRLPVIATLEDLDDDALVTILTEPKNALVKQYQRLFELEDAQLTFTDDALKAIAKRAIERKTGARGLRSILEDILLNTMFDLPGMEGVEEVVVNEEAVTSDAAPLMIYADQKKEGASAG</sequence>
<evidence type="ECO:0000256" key="1">
    <source>
        <dbReference type="ARBA" id="ARBA00022723"/>
    </source>
</evidence>
<evidence type="ECO:0000256" key="7">
    <source>
        <dbReference type="PROSITE-ProRule" id="PRU01250"/>
    </source>
</evidence>
<comment type="similarity">
    <text evidence="6 7">Belongs to the ClpX chaperone family.</text>
</comment>
<evidence type="ECO:0000256" key="3">
    <source>
        <dbReference type="ARBA" id="ARBA00022833"/>
    </source>
</evidence>
<dbReference type="GO" id="GO:0051082">
    <property type="term" value="F:unfolded protein binding"/>
    <property type="evidence" value="ECO:0007669"/>
    <property type="project" value="UniProtKB-UniRule"/>
</dbReference>
<feature type="binding site" evidence="6">
    <location>
        <begin position="118"/>
        <end position="125"/>
    </location>
    <ligand>
        <name>ATP</name>
        <dbReference type="ChEBI" id="CHEBI:30616"/>
    </ligand>
</feature>
<protein>
    <recommendedName>
        <fullName evidence="6">ATP-dependent Clp protease ATP-binding subunit ClpX</fullName>
    </recommendedName>
</protein>
<dbReference type="GO" id="GO:0140662">
    <property type="term" value="F:ATP-dependent protein folding chaperone"/>
    <property type="evidence" value="ECO:0007669"/>
    <property type="project" value="InterPro"/>
</dbReference>
<dbReference type="PROSITE" id="PS51902">
    <property type="entry name" value="CLPX_ZB"/>
    <property type="match status" value="1"/>
</dbReference>
<organism evidence="9 10">
    <name type="scientific">Roseovarius bejariae</name>
    <dbReference type="NCBI Taxonomy" id="2576383"/>
    <lineage>
        <taxon>Bacteria</taxon>
        <taxon>Pseudomonadati</taxon>
        <taxon>Pseudomonadota</taxon>
        <taxon>Alphaproteobacteria</taxon>
        <taxon>Rhodobacterales</taxon>
        <taxon>Roseobacteraceae</taxon>
        <taxon>Roseovarius</taxon>
    </lineage>
</organism>
<dbReference type="SMART" id="SM01086">
    <property type="entry name" value="ClpB_D2-small"/>
    <property type="match status" value="1"/>
</dbReference>
<dbReference type="GO" id="GO:0005524">
    <property type="term" value="F:ATP binding"/>
    <property type="evidence" value="ECO:0007669"/>
    <property type="project" value="UniProtKB-UniRule"/>
</dbReference>
<evidence type="ECO:0000256" key="5">
    <source>
        <dbReference type="ARBA" id="ARBA00023186"/>
    </source>
</evidence>